<feature type="domain" description="Peptidoglycan binding-like" evidence="1">
    <location>
        <begin position="62"/>
        <end position="118"/>
    </location>
</feature>
<proteinExistence type="predicted"/>
<dbReference type="Proteomes" id="UP000722989">
    <property type="component" value="Unassembled WGS sequence"/>
</dbReference>
<dbReference type="InterPro" id="IPR036365">
    <property type="entry name" value="PGBD-like_sf"/>
</dbReference>
<dbReference type="InterPro" id="IPR002477">
    <property type="entry name" value="Peptidoglycan-bd-like"/>
</dbReference>
<dbReference type="RefSeq" id="WP_167928686.1">
    <property type="nucleotide sequence ID" value="NZ_JAATVY010000036.1"/>
</dbReference>
<name>A0ABX0Y5U3_9ACTN</name>
<sequence>MVLSISGTASAQPSSFGVVPAGSTSCNSTTHVYDPLLGWHHNIPTVGSGSSNHNCVLGIGNQGSAVVALQQNLNIRYNSGLVVDGDYGSNTANAVRRVQAILGIAQDGVYGPQTCSRMSWYFEESPSNSGTWHC</sequence>
<evidence type="ECO:0000259" key="1">
    <source>
        <dbReference type="Pfam" id="PF01471"/>
    </source>
</evidence>
<dbReference type="InterPro" id="IPR036366">
    <property type="entry name" value="PGBDSf"/>
</dbReference>
<protein>
    <submittedName>
        <fullName evidence="2">Peptidoglycan-binding protein</fullName>
    </submittedName>
</protein>
<dbReference type="Pfam" id="PF01471">
    <property type="entry name" value="PG_binding_1"/>
    <property type="match status" value="1"/>
</dbReference>
<reference evidence="2 3" key="1">
    <citation type="submission" date="2020-03" db="EMBL/GenBank/DDBJ databases">
        <title>WGS of the type strain of Planosporangium spp.</title>
        <authorList>
            <person name="Thawai C."/>
        </authorList>
    </citation>
    <scope>NUCLEOTIDE SEQUENCE [LARGE SCALE GENOMIC DNA]</scope>
    <source>
        <strain evidence="2 3">TBRC 5610</strain>
    </source>
</reference>
<dbReference type="EMBL" id="JAATVY010000036">
    <property type="protein sequence ID" value="NJC73785.1"/>
    <property type="molecule type" value="Genomic_DNA"/>
</dbReference>
<accession>A0ABX0Y5U3</accession>
<evidence type="ECO:0000313" key="3">
    <source>
        <dbReference type="Proteomes" id="UP000722989"/>
    </source>
</evidence>
<comment type="caution">
    <text evidence="2">The sequence shown here is derived from an EMBL/GenBank/DDBJ whole genome shotgun (WGS) entry which is preliminary data.</text>
</comment>
<dbReference type="Gene3D" id="1.10.101.10">
    <property type="entry name" value="PGBD-like superfamily/PGBD"/>
    <property type="match status" value="1"/>
</dbReference>
<gene>
    <name evidence="2" type="ORF">HC031_29325</name>
</gene>
<dbReference type="SUPFAM" id="SSF47090">
    <property type="entry name" value="PGBD-like"/>
    <property type="match status" value="1"/>
</dbReference>
<organism evidence="2 3">
    <name type="scientific">Planosporangium thailandense</name>
    <dbReference type="NCBI Taxonomy" id="765197"/>
    <lineage>
        <taxon>Bacteria</taxon>
        <taxon>Bacillati</taxon>
        <taxon>Actinomycetota</taxon>
        <taxon>Actinomycetes</taxon>
        <taxon>Micromonosporales</taxon>
        <taxon>Micromonosporaceae</taxon>
        <taxon>Planosporangium</taxon>
    </lineage>
</organism>
<evidence type="ECO:0000313" key="2">
    <source>
        <dbReference type="EMBL" id="NJC73785.1"/>
    </source>
</evidence>
<keyword evidence="3" id="KW-1185">Reference proteome</keyword>